<dbReference type="SUPFAM" id="SSF55144">
    <property type="entry name" value="LigT-like"/>
    <property type="match status" value="1"/>
</dbReference>
<evidence type="ECO:0000313" key="1">
    <source>
        <dbReference type="EMBL" id="GAA1424104.1"/>
    </source>
</evidence>
<gene>
    <name evidence="1" type="ORF">GCM10009640_19620</name>
</gene>
<keyword evidence="1" id="KW-0436">Ligase</keyword>
<reference evidence="1 2" key="1">
    <citation type="journal article" date="2019" name="Int. J. Syst. Evol. Microbiol.">
        <title>The Global Catalogue of Microorganisms (GCM) 10K type strain sequencing project: providing services to taxonomists for standard genome sequencing and annotation.</title>
        <authorList>
            <consortium name="The Broad Institute Genomics Platform"/>
            <consortium name="The Broad Institute Genome Sequencing Center for Infectious Disease"/>
            <person name="Wu L."/>
            <person name="Ma J."/>
        </authorList>
    </citation>
    <scope>NUCLEOTIDE SEQUENCE [LARGE SCALE GENOMIC DNA]</scope>
    <source>
        <strain evidence="1 2">JCM 12398</strain>
    </source>
</reference>
<accession>A0ABN1YXR7</accession>
<proteinExistence type="predicted"/>
<keyword evidence="2" id="KW-1185">Reference proteome</keyword>
<dbReference type="InterPro" id="IPR009097">
    <property type="entry name" value="Cyclic_Pdiesterase"/>
</dbReference>
<sequence length="173" mass="18058">MRAGTRGITSIELLLDEQAEARVRADWDALAAAGMSSMAAHTSASNRPHVTLLARPTAVPQPLRVEAALPLPLVLGPPLLLGEGERRVLARSIVPSAALLALQAAVLDATGEGDEAALFAPGRWMPHVTLARRIRLVDLPGALGRLGPPIEAHGVALRRWDAATATVSTVAMG</sequence>
<protein>
    <submittedName>
        <fullName evidence="1">2'-5' RNA ligase family protein</fullName>
    </submittedName>
</protein>
<organism evidence="1 2">
    <name type="scientific">Agrococcus citreus</name>
    <dbReference type="NCBI Taxonomy" id="84643"/>
    <lineage>
        <taxon>Bacteria</taxon>
        <taxon>Bacillati</taxon>
        <taxon>Actinomycetota</taxon>
        <taxon>Actinomycetes</taxon>
        <taxon>Micrococcales</taxon>
        <taxon>Microbacteriaceae</taxon>
        <taxon>Agrococcus</taxon>
    </lineage>
</organism>
<dbReference type="Gene3D" id="3.90.1140.10">
    <property type="entry name" value="Cyclic phosphodiesterase"/>
    <property type="match status" value="1"/>
</dbReference>
<comment type="caution">
    <text evidence="1">The sequence shown here is derived from an EMBL/GenBank/DDBJ whole genome shotgun (WGS) entry which is preliminary data.</text>
</comment>
<name>A0ABN1YXR7_9MICO</name>
<evidence type="ECO:0000313" key="2">
    <source>
        <dbReference type="Proteomes" id="UP001501266"/>
    </source>
</evidence>
<dbReference type="EMBL" id="BAAAKK010000005">
    <property type="protein sequence ID" value="GAA1424104.1"/>
    <property type="molecule type" value="Genomic_DNA"/>
</dbReference>
<dbReference type="RefSeq" id="WP_343919906.1">
    <property type="nucleotide sequence ID" value="NZ_BAAAKK010000005.1"/>
</dbReference>
<dbReference type="Proteomes" id="UP001501266">
    <property type="component" value="Unassembled WGS sequence"/>
</dbReference>
<dbReference type="GO" id="GO:0016874">
    <property type="term" value="F:ligase activity"/>
    <property type="evidence" value="ECO:0007669"/>
    <property type="project" value="UniProtKB-KW"/>
</dbReference>